<dbReference type="AlphaFoldDB" id="A0A9E2BFM2"/>
<comment type="caution">
    <text evidence="2">The sequence shown here is derived from an EMBL/GenBank/DDBJ whole genome shotgun (WGS) entry which is preliminary data.</text>
</comment>
<dbReference type="Proteomes" id="UP000811545">
    <property type="component" value="Unassembled WGS sequence"/>
</dbReference>
<keyword evidence="1" id="KW-0472">Membrane</keyword>
<gene>
    <name evidence="2" type="ORF">DDT42_00474</name>
</gene>
<feature type="transmembrane region" description="Helical" evidence="1">
    <location>
        <begin position="6"/>
        <end position="27"/>
    </location>
</feature>
<name>A0A9E2BFM2_PSYF1</name>
<organism evidence="2 3">
    <name type="scientific">Psychracetigena formicireducens</name>
    <dbReference type="NCBI Taxonomy" id="2986056"/>
    <lineage>
        <taxon>Bacteria</taxon>
        <taxon>Bacillati</taxon>
        <taxon>Candidatus Lithacetigenota</taxon>
        <taxon>Candidatus Psychracetigena</taxon>
    </lineage>
</organism>
<evidence type="ECO:0000256" key="1">
    <source>
        <dbReference type="SAM" id="Phobius"/>
    </source>
</evidence>
<proteinExistence type="predicted"/>
<evidence type="ECO:0000313" key="2">
    <source>
        <dbReference type="EMBL" id="MBT9144632.1"/>
    </source>
</evidence>
<keyword evidence="1" id="KW-1133">Transmembrane helix</keyword>
<dbReference type="Pfam" id="PF12732">
    <property type="entry name" value="YtxH"/>
    <property type="match status" value="1"/>
</dbReference>
<accession>A0A9E2BFM2</accession>
<sequence>MSDRMFDNFGWFVAGLVIGGVLGLLYAPETGEETRKKIVQTSKTASSELIKKVDELKKAIGEAIKIEDEIILEEEK</sequence>
<keyword evidence="1" id="KW-0812">Transmembrane</keyword>
<protein>
    <recommendedName>
        <fullName evidence="4">YtxH domain-containing protein</fullName>
    </recommendedName>
</protein>
<dbReference type="InterPro" id="IPR024623">
    <property type="entry name" value="YtxH"/>
</dbReference>
<reference evidence="2 3" key="1">
    <citation type="journal article" date="2021" name="bioRxiv">
        <title>Unique metabolic strategies in Hadean analogues reveal hints for primordial physiology.</title>
        <authorList>
            <person name="Nobu M.K."/>
            <person name="Nakai R."/>
            <person name="Tamazawa S."/>
            <person name="Mori H."/>
            <person name="Toyoda A."/>
            <person name="Ijiri A."/>
            <person name="Suzuki S."/>
            <person name="Kurokawa K."/>
            <person name="Kamagata Y."/>
            <person name="Tamaki H."/>
        </authorList>
    </citation>
    <scope>NUCLEOTIDE SEQUENCE [LARGE SCALE GENOMIC DNA]</scope>
    <source>
        <strain evidence="2">BS525</strain>
    </source>
</reference>
<evidence type="ECO:0008006" key="4">
    <source>
        <dbReference type="Google" id="ProtNLM"/>
    </source>
</evidence>
<evidence type="ECO:0000313" key="3">
    <source>
        <dbReference type="Proteomes" id="UP000811545"/>
    </source>
</evidence>
<dbReference type="EMBL" id="QLTW01000014">
    <property type="protein sequence ID" value="MBT9144632.1"/>
    <property type="molecule type" value="Genomic_DNA"/>
</dbReference>